<dbReference type="Proteomes" id="UP000790377">
    <property type="component" value="Unassembled WGS sequence"/>
</dbReference>
<gene>
    <name evidence="1" type="ORF">BJ138DRAFT_1177071</name>
</gene>
<sequence length="198" mass="22360">MMMRAGLDWLSTSHELQVPLQMSAGSLTGSRMKTYSFNQGEKGEVTFCLTLAITSVPVPVITMVALFCILVHWCFVIREGEAFQAKEGSPRTQKAHRVESRGEDEDNEEPAKKQPTGPGKKNVSAQKMDLQTAISMKTLRVMIENMNIQNHTSNLQETELTARMMLYESQIRFQEASRVKWSKRRHILTSNATPWPGS</sequence>
<organism evidence="1 2">
    <name type="scientific">Hygrophoropsis aurantiaca</name>
    <dbReference type="NCBI Taxonomy" id="72124"/>
    <lineage>
        <taxon>Eukaryota</taxon>
        <taxon>Fungi</taxon>
        <taxon>Dikarya</taxon>
        <taxon>Basidiomycota</taxon>
        <taxon>Agaricomycotina</taxon>
        <taxon>Agaricomycetes</taxon>
        <taxon>Agaricomycetidae</taxon>
        <taxon>Boletales</taxon>
        <taxon>Coniophorineae</taxon>
        <taxon>Hygrophoropsidaceae</taxon>
        <taxon>Hygrophoropsis</taxon>
    </lineage>
</organism>
<evidence type="ECO:0000313" key="1">
    <source>
        <dbReference type="EMBL" id="KAH7914761.1"/>
    </source>
</evidence>
<name>A0ACB8AP94_9AGAM</name>
<protein>
    <submittedName>
        <fullName evidence="1">Uncharacterized protein</fullName>
    </submittedName>
</protein>
<reference evidence="1" key="1">
    <citation type="journal article" date="2021" name="New Phytol.">
        <title>Evolutionary innovations through gain and loss of genes in the ectomycorrhizal Boletales.</title>
        <authorList>
            <person name="Wu G."/>
            <person name="Miyauchi S."/>
            <person name="Morin E."/>
            <person name="Kuo A."/>
            <person name="Drula E."/>
            <person name="Varga T."/>
            <person name="Kohler A."/>
            <person name="Feng B."/>
            <person name="Cao Y."/>
            <person name="Lipzen A."/>
            <person name="Daum C."/>
            <person name="Hundley H."/>
            <person name="Pangilinan J."/>
            <person name="Johnson J."/>
            <person name="Barry K."/>
            <person name="LaButti K."/>
            <person name="Ng V."/>
            <person name="Ahrendt S."/>
            <person name="Min B."/>
            <person name="Choi I.G."/>
            <person name="Park H."/>
            <person name="Plett J.M."/>
            <person name="Magnuson J."/>
            <person name="Spatafora J.W."/>
            <person name="Nagy L.G."/>
            <person name="Henrissat B."/>
            <person name="Grigoriev I.V."/>
            <person name="Yang Z.L."/>
            <person name="Xu J."/>
            <person name="Martin F.M."/>
        </authorList>
    </citation>
    <scope>NUCLEOTIDE SEQUENCE</scope>
    <source>
        <strain evidence="1">ATCC 28755</strain>
    </source>
</reference>
<proteinExistence type="predicted"/>
<evidence type="ECO:0000313" key="2">
    <source>
        <dbReference type="Proteomes" id="UP000790377"/>
    </source>
</evidence>
<accession>A0ACB8AP94</accession>
<keyword evidence="2" id="KW-1185">Reference proteome</keyword>
<dbReference type="EMBL" id="MU267609">
    <property type="protein sequence ID" value="KAH7914761.1"/>
    <property type="molecule type" value="Genomic_DNA"/>
</dbReference>
<comment type="caution">
    <text evidence="1">The sequence shown here is derived from an EMBL/GenBank/DDBJ whole genome shotgun (WGS) entry which is preliminary data.</text>
</comment>